<comment type="caution">
    <text evidence="1">The sequence shown here is derived from an EMBL/GenBank/DDBJ whole genome shotgun (WGS) entry which is preliminary data.</text>
</comment>
<dbReference type="Proteomes" id="UP000036097">
    <property type="component" value="Unassembled WGS sequence"/>
</dbReference>
<sequence length="228" mass="26109">MINQIINMLSSNSPCQFELVEQDAEQFSFYRSMSSNYHRFLAVVKVSKLMKPNELNQWVLANTPSVLREQPTFAKNTDVVVLFELDRLADVIDYESEIFALEEDSYSFKKHVLYYSQTELDLLNKNDTSNVANLIKDQSKFSSYKKSPMVESEYGIASRIYIKLPFLSVPVDESELDDPCQLADEYLQKVGLLAIGNEFEALTSNSNNYKGIVEEYIRGKMANSQAED</sequence>
<dbReference type="RefSeq" id="WP_047877255.1">
    <property type="nucleotide sequence ID" value="NZ_LDOT01000002.1"/>
</dbReference>
<dbReference type="Pfam" id="PF20289">
    <property type="entry name" value="MComp1"/>
    <property type="match status" value="1"/>
</dbReference>
<proteinExistence type="predicted"/>
<organism evidence="1 2">
    <name type="scientific">Photobacterium aquae</name>
    <dbReference type="NCBI Taxonomy" id="1195763"/>
    <lineage>
        <taxon>Bacteria</taxon>
        <taxon>Pseudomonadati</taxon>
        <taxon>Pseudomonadota</taxon>
        <taxon>Gammaproteobacteria</taxon>
        <taxon>Vibrionales</taxon>
        <taxon>Vibrionaceae</taxon>
        <taxon>Photobacterium</taxon>
    </lineage>
</organism>
<name>A0A0J1HBP8_9GAMM</name>
<dbReference type="EMBL" id="LDOT01000002">
    <property type="protein sequence ID" value="KLV09094.1"/>
    <property type="molecule type" value="Genomic_DNA"/>
</dbReference>
<protein>
    <submittedName>
        <fullName evidence="1">Uncharacterized protein</fullName>
    </submittedName>
</protein>
<reference evidence="1 2" key="1">
    <citation type="submission" date="2015-05" db="EMBL/GenBank/DDBJ databases">
        <title>Photobacterium galathea sp. nov.</title>
        <authorList>
            <person name="Machado H."/>
            <person name="Gram L."/>
        </authorList>
    </citation>
    <scope>NUCLEOTIDE SEQUENCE [LARGE SCALE GENOMIC DNA]</scope>
    <source>
        <strain evidence="1 2">CGMCC 1.12159</strain>
    </source>
</reference>
<dbReference type="InterPro" id="IPR046905">
    <property type="entry name" value="ABC-3C_MC1"/>
</dbReference>
<gene>
    <name evidence="1" type="ORF">ABT56_02540</name>
</gene>
<evidence type="ECO:0000313" key="2">
    <source>
        <dbReference type="Proteomes" id="UP000036097"/>
    </source>
</evidence>
<accession>A0A0J1HBP8</accession>
<dbReference type="OrthoDB" id="1358409at2"/>
<dbReference type="AlphaFoldDB" id="A0A0J1HBP8"/>
<evidence type="ECO:0000313" key="1">
    <source>
        <dbReference type="EMBL" id="KLV09094.1"/>
    </source>
</evidence>
<dbReference type="PATRIC" id="fig|1195763.3.peg.552"/>
<keyword evidence="2" id="KW-1185">Reference proteome</keyword>